<dbReference type="EMBL" id="APPC01000009">
    <property type="protein sequence ID" value="ENU93850.1"/>
    <property type="molecule type" value="Genomic_DNA"/>
</dbReference>
<accession>N8V2K4</accession>
<comment type="caution">
    <text evidence="1">The sequence shown here is derived from an EMBL/GenBank/DDBJ whole genome shotgun (WGS) entry which is preliminary data.</text>
</comment>
<evidence type="ECO:0000313" key="1">
    <source>
        <dbReference type="EMBL" id="ENU93850.1"/>
    </source>
</evidence>
<dbReference type="AlphaFoldDB" id="N8V2K4"/>
<sequence>MTDFFINSINEAIEKADTAEENMKEIAEVFSSLSNSFIRISNSKVALKIIKKHRDLPKNGLLATAVAAQMFLNQTEPYNALILENINNTLTAEIAEVIYSEDGYPIRLKIKDNTRTYYDKESLIDGLNEIIKSTEVGKAYKRLLD</sequence>
<dbReference type="eggNOG" id="ENOG50302SG">
    <property type="taxonomic scope" value="Bacteria"/>
</dbReference>
<dbReference type="HOGENOM" id="CLU_1782689_0_0_6"/>
<dbReference type="Proteomes" id="UP000013049">
    <property type="component" value="Unassembled WGS sequence"/>
</dbReference>
<evidence type="ECO:0000313" key="2">
    <source>
        <dbReference type="Proteomes" id="UP000013049"/>
    </source>
</evidence>
<protein>
    <submittedName>
        <fullName evidence="1">Uncharacterized protein</fullName>
    </submittedName>
</protein>
<dbReference type="RefSeq" id="WP_004775005.1">
    <property type="nucleotide sequence ID" value="NZ_KB849365.1"/>
</dbReference>
<gene>
    <name evidence="1" type="ORF">F971_00568</name>
</gene>
<reference evidence="1 2" key="1">
    <citation type="submission" date="2013-02" db="EMBL/GenBank/DDBJ databases">
        <title>The Genome Sequence of Acinetobacter sp. NIPH 758.</title>
        <authorList>
            <consortium name="The Broad Institute Genome Sequencing Platform"/>
            <consortium name="The Broad Institute Genome Sequencing Center for Infectious Disease"/>
            <person name="Cerqueira G."/>
            <person name="Feldgarden M."/>
            <person name="Courvalin P."/>
            <person name="Perichon B."/>
            <person name="Grillot-Courvalin C."/>
            <person name="Clermont D."/>
            <person name="Rocha E."/>
            <person name="Yoon E.-J."/>
            <person name="Nemec A."/>
            <person name="Walker B."/>
            <person name="Young S.K."/>
            <person name="Zeng Q."/>
            <person name="Gargeya S."/>
            <person name="Fitzgerald M."/>
            <person name="Haas B."/>
            <person name="Abouelleil A."/>
            <person name="Alvarado L."/>
            <person name="Arachchi H.M."/>
            <person name="Berlin A.M."/>
            <person name="Chapman S.B."/>
            <person name="Dewar J."/>
            <person name="Goldberg J."/>
            <person name="Griggs A."/>
            <person name="Gujja S."/>
            <person name="Hansen M."/>
            <person name="Howarth C."/>
            <person name="Imamovic A."/>
            <person name="Larimer J."/>
            <person name="McCowan C."/>
            <person name="Murphy C."/>
            <person name="Neiman D."/>
            <person name="Pearson M."/>
            <person name="Priest M."/>
            <person name="Roberts A."/>
            <person name="Saif S."/>
            <person name="Shea T."/>
            <person name="Sisk P."/>
            <person name="Sykes S."/>
            <person name="Wortman J."/>
            <person name="Nusbaum C."/>
            <person name="Birren B."/>
        </authorList>
    </citation>
    <scope>NUCLEOTIDE SEQUENCE [LARGE SCALE GENOMIC DNA]</scope>
    <source>
        <strain evidence="1 2">NIPH 758</strain>
    </source>
</reference>
<proteinExistence type="predicted"/>
<organism evidence="1 2">
    <name type="scientific">Acinetobacter vivianii</name>
    <dbReference type="NCBI Taxonomy" id="1776742"/>
    <lineage>
        <taxon>Bacteria</taxon>
        <taxon>Pseudomonadati</taxon>
        <taxon>Pseudomonadota</taxon>
        <taxon>Gammaproteobacteria</taxon>
        <taxon>Moraxellales</taxon>
        <taxon>Moraxellaceae</taxon>
        <taxon>Acinetobacter</taxon>
    </lineage>
</organism>
<name>N8V2K4_9GAMM</name>